<dbReference type="InterPro" id="IPR025322">
    <property type="entry name" value="PADRE_dom"/>
</dbReference>
<evidence type="ECO:0000313" key="2">
    <source>
        <dbReference type="Proteomes" id="UP001085076"/>
    </source>
</evidence>
<dbReference type="OrthoDB" id="843671at2759"/>
<dbReference type="AlphaFoldDB" id="A0A9D5H4X9"/>
<evidence type="ECO:0000313" key="1">
    <source>
        <dbReference type="EMBL" id="KAJ0963377.1"/>
    </source>
</evidence>
<dbReference type="EMBL" id="JAGGNH010000009">
    <property type="protein sequence ID" value="KAJ0963377.1"/>
    <property type="molecule type" value="Genomic_DNA"/>
</dbReference>
<dbReference type="Proteomes" id="UP001085076">
    <property type="component" value="Miscellaneous, Linkage group lg09"/>
</dbReference>
<sequence length="152" mass="16182">MGSCVSCTAAEGAETATVKVVLPEGGLREFEGPVLVSHALGKDAHLYFVCDADEMEIDGYVSAVAADEYLRPGQLYFVLPRSMLKNPIHGEDMAALAARASNALMGGRRRRGRGVVAPVEFEMGSTPEKKVVLKKGSGRGRKFKASLSAIPE</sequence>
<reference evidence="1" key="1">
    <citation type="submission" date="2021-03" db="EMBL/GenBank/DDBJ databases">
        <authorList>
            <person name="Li Z."/>
            <person name="Yang C."/>
        </authorList>
    </citation>
    <scope>NUCLEOTIDE SEQUENCE</scope>
    <source>
        <strain evidence="1">Dzin_1.0</strain>
        <tissue evidence="1">Leaf</tissue>
    </source>
</reference>
<accession>A0A9D5H4X9</accession>
<dbReference type="PANTHER" id="PTHR33052">
    <property type="entry name" value="DUF4228 DOMAIN PROTEIN-RELATED"/>
    <property type="match status" value="1"/>
</dbReference>
<name>A0A9D5H4X9_9LILI</name>
<dbReference type="Pfam" id="PF14009">
    <property type="entry name" value="PADRE"/>
    <property type="match status" value="1"/>
</dbReference>
<protein>
    <submittedName>
        <fullName evidence="1">Uncharacterized protein</fullName>
    </submittedName>
</protein>
<reference evidence="1" key="2">
    <citation type="journal article" date="2022" name="Hortic Res">
        <title>The genome of Dioscorea zingiberensis sheds light on the biosynthesis, origin and evolution of the medicinally important diosgenin saponins.</title>
        <authorList>
            <person name="Li Y."/>
            <person name="Tan C."/>
            <person name="Li Z."/>
            <person name="Guo J."/>
            <person name="Li S."/>
            <person name="Chen X."/>
            <person name="Wang C."/>
            <person name="Dai X."/>
            <person name="Yang H."/>
            <person name="Song W."/>
            <person name="Hou L."/>
            <person name="Xu J."/>
            <person name="Tong Z."/>
            <person name="Xu A."/>
            <person name="Yuan X."/>
            <person name="Wang W."/>
            <person name="Yang Q."/>
            <person name="Chen L."/>
            <person name="Sun Z."/>
            <person name="Wang K."/>
            <person name="Pan B."/>
            <person name="Chen J."/>
            <person name="Bao Y."/>
            <person name="Liu F."/>
            <person name="Qi X."/>
            <person name="Gang D.R."/>
            <person name="Wen J."/>
            <person name="Li J."/>
        </authorList>
    </citation>
    <scope>NUCLEOTIDE SEQUENCE</scope>
    <source>
        <strain evidence="1">Dzin_1.0</strain>
    </source>
</reference>
<proteinExistence type="predicted"/>
<organism evidence="1 2">
    <name type="scientific">Dioscorea zingiberensis</name>
    <dbReference type="NCBI Taxonomy" id="325984"/>
    <lineage>
        <taxon>Eukaryota</taxon>
        <taxon>Viridiplantae</taxon>
        <taxon>Streptophyta</taxon>
        <taxon>Embryophyta</taxon>
        <taxon>Tracheophyta</taxon>
        <taxon>Spermatophyta</taxon>
        <taxon>Magnoliopsida</taxon>
        <taxon>Liliopsida</taxon>
        <taxon>Dioscoreales</taxon>
        <taxon>Dioscoreaceae</taxon>
        <taxon>Dioscorea</taxon>
    </lineage>
</organism>
<comment type="caution">
    <text evidence="1">The sequence shown here is derived from an EMBL/GenBank/DDBJ whole genome shotgun (WGS) entry which is preliminary data.</text>
</comment>
<gene>
    <name evidence="1" type="ORF">J5N97_028499</name>
</gene>
<keyword evidence="2" id="KW-1185">Reference proteome</keyword>